<name>A0A2T0FDW0_9ASCO</name>
<keyword evidence="3" id="KW-1185">Reference proteome</keyword>
<dbReference type="OrthoDB" id="438224at2759"/>
<evidence type="ECO:0000259" key="1">
    <source>
        <dbReference type="Pfam" id="PF03171"/>
    </source>
</evidence>
<proteinExistence type="predicted"/>
<dbReference type="AlphaFoldDB" id="A0A2T0FDW0"/>
<organism evidence="2 3">
    <name type="scientific">Wickerhamiella sorbophila</name>
    <dbReference type="NCBI Taxonomy" id="45607"/>
    <lineage>
        <taxon>Eukaryota</taxon>
        <taxon>Fungi</taxon>
        <taxon>Dikarya</taxon>
        <taxon>Ascomycota</taxon>
        <taxon>Saccharomycotina</taxon>
        <taxon>Dipodascomycetes</taxon>
        <taxon>Dipodascales</taxon>
        <taxon>Trichomonascaceae</taxon>
        <taxon>Wickerhamiella</taxon>
    </lineage>
</organism>
<sequence>MSPVRVSLDDLKNGKCDGRLLEAFGPESLGVLIIDGLDANFAHLRQSGLEKSRALANLPVSELNKLEVPESKWVIGWSRGRETLENGKPDKNKGSFYVNCNFVRDPSNEGPDQTTVENFPDLKAYIHSNVWPEESVLPGLKHDLKELIAYMVGVTSTVAEACDRAVCDQLVGLEKSLKRIVDESDCHKARLLHYYVPEDAKEPWCGDHLDHSCLTALTSALWGPGKATDTGDAGLWIRSRTREPVRVDIPENCIAIQTGSCLEQLTEGRFKAVPHKVTGNPAFWRSTLAVFCQPRLGDRVGDENFATFATETINRFNAQI</sequence>
<dbReference type="Gene3D" id="2.60.120.330">
    <property type="entry name" value="B-lactam Antibiotic, Isopenicillin N Synthase, Chain"/>
    <property type="match status" value="1"/>
</dbReference>
<dbReference type="Proteomes" id="UP000238350">
    <property type="component" value="Unassembled WGS sequence"/>
</dbReference>
<reference evidence="2 3" key="1">
    <citation type="submission" date="2017-04" db="EMBL/GenBank/DDBJ databases">
        <title>Genome sequencing of [Candida] sorbophila.</title>
        <authorList>
            <person name="Ahn J.O."/>
        </authorList>
    </citation>
    <scope>NUCLEOTIDE SEQUENCE [LARGE SCALE GENOMIC DNA]</scope>
    <source>
        <strain evidence="2 3">DS02</strain>
    </source>
</reference>
<comment type="caution">
    <text evidence="2">The sequence shown here is derived from an EMBL/GenBank/DDBJ whole genome shotgun (WGS) entry which is preliminary data.</text>
</comment>
<evidence type="ECO:0000313" key="3">
    <source>
        <dbReference type="Proteomes" id="UP000238350"/>
    </source>
</evidence>
<evidence type="ECO:0000313" key="2">
    <source>
        <dbReference type="EMBL" id="PRT53150.1"/>
    </source>
</evidence>
<protein>
    <recommendedName>
        <fullName evidence="1">Isopenicillin N synthase-like Fe(2+) 2OG dioxygenase domain-containing protein</fullName>
    </recommendedName>
</protein>
<feature type="domain" description="Isopenicillin N synthase-like Fe(2+) 2OG dioxygenase" evidence="1">
    <location>
        <begin position="189"/>
        <end position="294"/>
    </location>
</feature>
<dbReference type="STRING" id="45607.A0A2T0FDW0"/>
<dbReference type="Pfam" id="PF03171">
    <property type="entry name" value="2OG-FeII_Oxy"/>
    <property type="match status" value="1"/>
</dbReference>
<dbReference type="PANTHER" id="PTHR48420">
    <property type="entry name" value="NON-HAEM DIOXYGENASE N-TERMINAL DOMAIN-CONTAINING PROTEIN"/>
    <property type="match status" value="1"/>
</dbReference>
<accession>A0A2T0FDW0</accession>
<gene>
    <name evidence="2" type="ORF">B9G98_00770</name>
</gene>
<dbReference type="RefSeq" id="XP_024663096.1">
    <property type="nucleotide sequence ID" value="XM_024807328.1"/>
</dbReference>
<dbReference type="InterPro" id="IPR044861">
    <property type="entry name" value="IPNS-like_FE2OG_OXY"/>
</dbReference>
<dbReference type="EMBL" id="NDIQ01000001">
    <property type="protein sequence ID" value="PRT53150.1"/>
    <property type="molecule type" value="Genomic_DNA"/>
</dbReference>
<dbReference type="InterPro" id="IPR027443">
    <property type="entry name" value="IPNS-like_sf"/>
</dbReference>
<dbReference type="SUPFAM" id="SSF51197">
    <property type="entry name" value="Clavaminate synthase-like"/>
    <property type="match status" value="1"/>
</dbReference>
<dbReference type="PANTHER" id="PTHR48420:SF1">
    <property type="entry name" value="NON-HAEM DIOXYGENASE N-TERMINAL DOMAIN-CONTAINING PROTEIN"/>
    <property type="match status" value="1"/>
</dbReference>
<dbReference type="GeneID" id="36514519"/>